<dbReference type="Gene3D" id="2.60.40.1130">
    <property type="entry name" value="Rab geranylgeranyltransferase alpha-subunit, insert domain"/>
    <property type="match status" value="1"/>
</dbReference>
<dbReference type="InterPro" id="IPR001611">
    <property type="entry name" value="Leu-rich_rpt"/>
</dbReference>
<evidence type="ECO:0000256" key="10">
    <source>
        <dbReference type="SAM" id="MobiDB-lite"/>
    </source>
</evidence>
<dbReference type="Proteomes" id="UP001497525">
    <property type="component" value="Unassembled WGS sequence"/>
</dbReference>
<dbReference type="GO" id="GO:0097354">
    <property type="term" value="P:prenylation"/>
    <property type="evidence" value="ECO:0007669"/>
    <property type="project" value="UniProtKB-UniRule"/>
</dbReference>
<keyword evidence="5 9" id="KW-0808">Transferase</keyword>
<proteinExistence type="inferred from homology"/>
<keyword evidence="4 9" id="KW-0637">Prenyltransferase</keyword>
<protein>
    <recommendedName>
        <fullName evidence="3 9">Geranylgeranyl transferase type-2 subunit alpha</fullName>
        <ecNumber evidence="2 9">2.5.1.60</ecNumber>
    </recommendedName>
    <alternativeName>
        <fullName evidence="7 9">Geranylgeranyl transferase type II subunit alpha</fullName>
    </alternativeName>
</protein>
<evidence type="ECO:0000256" key="9">
    <source>
        <dbReference type="RuleBase" id="RU367120"/>
    </source>
</evidence>
<accession>A0AAV2SZ27</accession>
<organism evidence="11 12">
    <name type="scientific">Calicophoron daubneyi</name>
    <name type="common">Rumen fluke</name>
    <name type="synonym">Paramphistomum daubneyi</name>
    <dbReference type="NCBI Taxonomy" id="300641"/>
    <lineage>
        <taxon>Eukaryota</taxon>
        <taxon>Metazoa</taxon>
        <taxon>Spiralia</taxon>
        <taxon>Lophotrochozoa</taxon>
        <taxon>Platyhelminthes</taxon>
        <taxon>Trematoda</taxon>
        <taxon>Digenea</taxon>
        <taxon>Plagiorchiida</taxon>
        <taxon>Pronocephalata</taxon>
        <taxon>Paramphistomoidea</taxon>
        <taxon>Paramphistomidae</taxon>
        <taxon>Calicophoron</taxon>
    </lineage>
</organism>
<comment type="similarity">
    <text evidence="1 9">Belongs to the protein prenyltransferase subunit alpha family.</text>
</comment>
<evidence type="ECO:0000256" key="6">
    <source>
        <dbReference type="ARBA" id="ARBA00022737"/>
    </source>
</evidence>
<reference evidence="11" key="1">
    <citation type="submission" date="2024-06" db="EMBL/GenBank/DDBJ databases">
        <authorList>
            <person name="Liu X."/>
            <person name="Lenzi L."/>
            <person name="Haldenby T S."/>
            <person name="Uol C."/>
        </authorList>
    </citation>
    <scope>NUCLEOTIDE SEQUENCE</scope>
</reference>
<dbReference type="GO" id="GO:0005968">
    <property type="term" value="C:Rab-protein geranylgeranyltransferase complex"/>
    <property type="evidence" value="ECO:0007669"/>
    <property type="project" value="TreeGrafter"/>
</dbReference>
<evidence type="ECO:0000256" key="3">
    <source>
        <dbReference type="ARBA" id="ARBA00014772"/>
    </source>
</evidence>
<name>A0AAV2SZ27_CALDB</name>
<keyword evidence="6" id="KW-0677">Repeat</keyword>
<evidence type="ECO:0000256" key="7">
    <source>
        <dbReference type="ARBA" id="ARBA00031267"/>
    </source>
</evidence>
<dbReference type="SUPFAM" id="SSF52058">
    <property type="entry name" value="L domain-like"/>
    <property type="match status" value="1"/>
</dbReference>
<dbReference type="Gene3D" id="1.25.40.120">
    <property type="entry name" value="Protein prenylyltransferase"/>
    <property type="match status" value="1"/>
</dbReference>
<dbReference type="GO" id="GO:0004663">
    <property type="term" value="F:Rab geranylgeranyltransferase activity"/>
    <property type="evidence" value="ECO:0007669"/>
    <property type="project" value="UniProtKB-UniRule"/>
</dbReference>
<evidence type="ECO:0000313" key="11">
    <source>
        <dbReference type="EMBL" id="CAL5129655.1"/>
    </source>
</evidence>
<comment type="catalytic activity">
    <reaction evidence="8 9">
        <text>geranylgeranyl diphosphate + L-cysteinyl-[protein] = S-geranylgeranyl-L-cysteinyl-[protein] + diphosphate</text>
        <dbReference type="Rhea" id="RHEA:21240"/>
        <dbReference type="Rhea" id="RHEA-COMP:10131"/>
        <dbReference type="Rhea" id="RHEA-COMP:11537"/>
        <dbReference type="ChEBI" id="CHEBI:29950"/>
        <dbReference type="ChEBI" id="CHEBI:33019"/>
        <dbReference type="ChEBI" id="CHEBI:57533"/>
        <dbReference type="ChEBI" id="CHEBI:86021"/>
        <dbReference type="EC" id="2.5.1.60"/>
    </reaction>
</comment>
<dbReference type="EC" id="2.5.1.60" evidence="2 9"/>
<dbReference type="AlphaFoldDB" id="A0AAV2SZ27"/>
<dbReference type="SUPFAM" id="SSF48439">
    <property type="entry name" value="Protein prenylyltransferase"/>
    <property type="match status" value="1"/>
</dbReference>
<evidence type="ECO:0000313" key="12">
    <source>
        <dbReference type="Proteomes" id="UP001497525"/>
    </source>
</evidence>
<gene>
    <name evidence="11" type="ORF">CDAUBV1_LOCUS677</name>
</gene>
<evidence type="ECO:0000256" key="4">
    <source>
        <dbReference type="ARBA" id="ARBA00022602"/>
    </source>
</evidence>
<comment type="caution">
    <text evidence="11">The sequence shown here is derived from an EMBL/GenBank/DDBJ whole genome shotgun (WGS) entry which is preliminary data.</text>
</comment>
<feature type="region of interest" description="Disordered" evidence="10">
    <location>
        <begin position="1"/>
        <end position="23"/>
    </location>
</feature>
<evidence type="ECO:0000256" key="5">
    <source>
        <dbReference type="ARBA" id="ARBA00022679"/>
    </source>
</evidence>
<evidence type="ECO:0000256" key="2">
    <source>
        <dbReference type="ARBA" id="ARBA00012656"/>
    </source>
</evidence>
<dbReference type="EMBL" id="CAXLJL010000002">
    <property type="protein sequence ID" value="CAL5129655.1"/>
    <property type="molecule type" value="Genomic_DNA"/>
</dbReference>
<dbReference type="Pfam" id="PF01239">
    <property type="entry name" value="PPTA"/>
    <property type="match status" value="4"/>
</dbReference>
<dbReference type="PANTHER" id="PTHR11129:SF2">
    <property type="entry name" value="GERANYLGERANYL TRANSFERASE TYPE-2 SUBUNIT ALPHA"/>
    <property type="match status" value="1"/>
</dbReference>
<feature type="compositionally biased region" description="Basic and acidic residues" evidence="10">
    <location>
        <begin position="8"/>
        <end position="23"/>
    </location>
</feature>
<comment type="function">
    <text evidence="9">Catalyzes the transfer of a geranyl-geranyl moiety from geranyl-geranyl pyrophosphate to cysteines occuring in specific C-terminal amino acid sequences.</text>
</comment>
<evidence type="ECO:0000256" key="1">
    <source>
        <dbReference type="ARBA" id="ARBA00006734"/>
    </source>
</evidence>
<dbReference type="PROSITE" id="PS51147">
    <property type="entry name" value="PFTA"/>
    <property type="match status" value="4"/>
</dbReference>
<dbReference type="FunFam" id="1.25.40.120:FF:000035">
    <property type="entry name" value="Geranylgeranyl transferase type-2 subunit alpha"/>
    <property type="match status" value="1"/>
</dbReference>
<dbReference type="Gene3D" id="3.80.10.10">
    <property type="entry name" value="Ribonuclease Inhibitor"/>
    <property type="match status" value="1"/>
</dbReference>
<dbReference type="InterPro" id="IPR032675">
    <property type="entry name" value="LRR_dom_sf"/>
</dbReference>
<evidence type="ECO:0000256" key="8">
    <source>
        <dbReference type="ARBA" id="ARBA00047658"/>
    </source>
</evidence>
<dbReference type="InterPro" id="IPR002088">
    <property type="entry name" value="Prenyl_trans_a"/>
</dbReference>
<dbReference type="PROSITE" id="PS51450">
    <property type="entry name" value="LRR"/>
    <property type="match status" value="2"/>
</dbReference>
<dbReference type="PANTHER" id="PTHR11129">
    <property type="entry name" value="PROTEIN FARNESYLTRANSFERASE ALPHA SUBUNIT/RAB GERANYLGERANYL TRANSFERASE ALPHA SUBUNIT"/>
    <property type="match status" value="1"/>
</dbReference>
<sequence length="639" mass="72841">MHGRVKVWRSEEQEKARREKKERVEQEFRSATSVLFKARSESKYTEAQLHQLNAVVEISPDAATLWNYRREILQHLFMNASCSQERINSLLNDELSLTTRCLTSSPKSYTVWQHRRWVMKNFRAPNWIAEIEFCNAALKVDERNFHCWDYRRFVVAHGKIPVESELRYTDNSIEDNMSNYSAWHYRSELLSASDPVLESSLPLSPPPHMCGKNGPSGHLCEITLPKAELELVHNAIFTDPNDQSPWFYYWWILGRGIRTAYLHELYLSRSLERLVLVFTASKPRSAVEQLEVKIKVSVAGKDGSVSSFTATPDQLGGWQSVLKEPVSAVWWVTLSPGAVCSCAPDSLQDTFHSSRPTFDIHISIPNVDASEKFRVCRVPGCFGNHLFCVHCKLDANQSESLTRVDLDPLRLLNPIISPTNEPEALTGELENVRDLISMEPENKWALLTFVSLLRFVHPPDSEKEVRRSLQTLIKIDKDRASFYADMQASYAIQDALVRVLNDHSREISLTNLGVSHFHYPDWCTLMTKVDLSGNKIAKLPDTIAYLICLTDLNLDDNLLTTLSGLSFLPSLLHLSVQHNCLSDFASIEELLRCPKLRGVHIHGNKVTEIADFTKLLAEHPNSMNKAHSFIVTYEKLLQV</sequence>